<gene>
    <name evidence="2" type="ORF">IAC54_05985</name>
</gene>
<dbReference type="GO" id="GO:0043165">
    <property type="term" value="P:Gram-negative-bacterium-type cell outer membrane assembly"/>
    <property type="evidence" value="ECO:0007669"/>
    <property type="project" value="InterPro"/>
</dbReference>
<evidence type="ECO:0000313" key="2">
    <source>
        <dbReference type="EMBL" id="MBO8438431.1"/>
    </source>
</evidence>
<dbReference type="PROSITE" id="PS51257">
    <property type="entry name" value="PROKAR_LIPOPROTEIN"/>
    <property type="match status" value="1"/>
</dbReference>
<protein>
    <submittedName>
        <fullName evidence="2">LptE family protein</fullName>
    </submittedName>
</protein>
<feature type="transmembrane region" description="Helical" evidence="1">
    <location>
        <begin position="7"/>
        <end position="25"/>
    </location>
</feature>
<feature type="transmembrane region" description="Helical" evidence="1">
    <location>
        <begin position="45"/>
        <end position="64"/>
    </location>
</feature>
<evidence type="ECO:0000313" key="3">
    <source>
        <dbReference type="Proteomes" id="UP000823636"/>
    </source>
</evidence>
<accession>A0A9D9E327</accession>
<proteinExistence type="predicted"/>
<dbReference type="GO" id="GO:0019867">
    <property type="term" value="C:outer membrane"/>
    <property type="evidence" value="ECO:0007669"/>
    <property type="project" value="InterPro"/>
</dbReference>
<dbReference type="InterPro" id="IPR007485">
    <property type="entry name" value="LPS_assembly_LptE"/>
</dbReference>
<reference evidence="2" key="1">
    <citation type="submission" date="2020-10" db="EMBL/GenBank/DDBJ databases">
        <authorList>
            <person name="Gilroy R."/>
        </authorList>
    </citation>
    <scope>NUCLEOTIDE SEQUENCE</scope>
    <source>
        <strain evidence="2">G3-4614</strain>
    </source>
</reference>
<keyword evidence="1" id="KW-0812">Transmembrane</keyword>
<dbReference type="Proteomes" id="UP000823636">
    <property type="component" value="Unassembled WGS sequence"/>
</dbReference>
<name>A0A9D9E327_9BACT</name>
<dbReference type="AlphaFoldDB" id="A0A9D9E327"/>
<dbReference type="Pfam" id="PF04390">
    <property type="entry name" value="LptE"/>
    <property type="match status" value="1"/>
</dbReference>
<reference evidence="2" key="2">
    <citation type="journal article" date="2021" name="PeerJ">
        <title>Extensive microbial diversity within the chicken gut microbiome revealed by metagenomics and culture.</title>
        <authorList>
            <person name="Gilroy R."/>
            <person name="Ravi A."/>
            <person name="Getino M."/>
            <person name="Pursley I."/>
            <person name="Horton D.L."/>
            <person name="Alikhan N.F."/>
            <person name="Baker D."/>
            <person name="Gharbi K."/>
            <person name="Hall N."/>
            <person name="Watson M."/>
            <person name="Adriaenssens E.M."/>
            <person name="Foster-Nyarko E."/>
            <person name="Jarju S."/>
            <person name="Secka A."/>
            <person name="Antonio M."/>
            <person name="Oren A."/>
            <person name="Chaudhuri R.R."/>
            <person name="La Ragione R."/>
            <person name="Hildebrand F."/>
            <person name="Pallen M.J."/>
        </authorList>
    </citation>
    <scope>NUCLEOTIDE SEQUENCE</scope>
    <source>
        <strain evidence="2">G3-4614</strain>
    </source>
</reference>
<dbReference type="EMBL" id="JADIMW010000065">
    <property type="protein sequence ID" value="MBO8438431.1"/>
    <property type="molecule type" value="Genomic_DNA"/>
</dbReference>
<organism evidence="2 3">
    <name type="scientific">Candidatus Caccoplasma merdipullorum</name>
    <dbReference type="NCBI Taxonomy" id="2840718"/>
    <lineage>
        <taxon>Bacteria</taxon>
        <taxon>Pseudomonadati</taxon>
        <taxon>Bacteroidota</taxon>
        <taxon>Bacteroidia</taxon>
        <taxon>Bacteroidales</taxon>
        <taxon>Bacteroidaceae</taxon>
        <taxon>Bacteroidaceae incertae sedis</taxon>
        <taxon>Candidatus Caccoplasma</taxon>
    </lineage>
</organism>
<sequence length="171" mass="18981">MIRKSVVIALSAILSVIIISCTISYKFNGASIDYNVTKTISIANFPIRAALVYPPLAAVFNNALQDIYTRQTRLSIVPRNGDLQVEGEITGYSLSPQAVKADAYASQTRLTITVRVKYTDTKNPKFNIDQTFSAYRDFDSSLMLTQVQDELISEISTELAELIFNATVANW</sequence>
<keyword evidence="1" id="KW-0472">Membrane</keyword>
<comment type="caution">
    <text evidence="2">The sequence shown here is derived from an EMBL/GenBank/DDBJ whole genome shotgun (WGS) entry which is preliminary data.</text>
</comment>
<evidence type="ECO:0000256" key="1">
    <source>
        <dbReference type="SAM" id="Phobius"/>
    </source>
</evidence>
<keyword evidence="1" id="KW-1133">Transmembrane helix</keyword>